<evidence type="ECO:0000313" key="3">
    <source>
        <dbReference type="Proteomes" id="UP000319257"/>
    </source>
</evidence>
<proteinExistence type="predicted"/>
<keyword evidence="3" id="KW-1185">Reference proteome</keyword>
<dbReference type="GO" id="GO:0008033">
    <property type="term" value="P:tRNA processing"/>
    <property type="evidence" value="ECO:0007669"/>
    <property type="project" value="InterPro"/>
</dbReference>
<feature type="region of interest" description="Disordered" evidence="1">
    <location>
        <begin position="1"/>
        <end position="61"/>
    </location>
</feature>
<dbReference type="RefSeq" id="XP_030996079.1">
    <property type="nucleotide sequence ID" value="XM_031140099.1"/>
</dbReference>
<dbReference type="STRING" id="1093900.A0A507BBZ5"/>
<sequence>MESVPKNQQINMRSSLLSPLGQYRREHIPVSKGKRERVARKKAQQARQSGEAAPPPPELTDFVDVGLANITRNLQASARVGHSQSHTRCEKKRDRDEKLDVNYTAIFAARSGQPNALHSHLPQMIAVATESGGVKDPIRLVGFSKSCEDRLSECLGIPRASIIAIRSGAPRSQALIDFVRSHVPAVEVAWLKEAEEAHHLATKINALEVPIGAKRQKREAT</sequence>
<dbReference type="GO" id="GO:0005655">
    <property type="term" value="C:nucleolar ribonuclease P complex"/>
    <property type="evidence" value="ECO:0007669"/>
    <property type="project" value="TreeGrafter"/>
</dbReference>
<dbReference type="PANTHER" id="PTHR28272">
    <property type="entry name" value="RIBONUCLEASES P/MRP PROTEIN SUBUNIT POP3"/>
    <property type="match status" value="1"/>
</dbReference>
<dbReference type="GO" id="GO:0034965">
    <property type="term" value="P:intronic box C/D snoRNA processing"/>
    <property type="evidence" value="ECO:0007669"/>
    <property type="project" value="TreeGrafter"/>
</dbReference>
<dbReference type="EMBL" id="SKBQ01000029">
    <property type="protein sequence ID" value="TPX14368.1"/>
    <property type="molecule type" value="Genomic_DNA"/>
</dbReference>
<dbReference type="OrthoDB" id="20109at2759"/>
<gene>
    <name evidence="2" type="ORF">E0L32_005564</name>
</gene>
<name>A0A507BBZ5_9PEZI</name>
<dbReference type="GO" id="GO:0004526">
    <property type="term" value="F:ribonuclease P activity"/>
    <property type="evidence" value="ECO:0007669"/>
    <property type="project" value="TreeGrafter"/>
</dbReference>
<organism evidence="2 3">
    <name type="scientific">Thyridium curvatum</name>
    <dbReference type="NCBI Taxonomy" id="1093900"/>
    <lineage>
        <taxon>Eukaryota</taxon>
        <taxon>Fungi</taxon>
        <taxon>Dikarya</taxon>
        <taxon>Ascomycota</taxon>
        <taxon>Pezizomycotina</taxon>
        <taxon>Sordariomycetes</taxon>
        <taxon>Sordariomycetidae</taxon>
        <taxon>Thyridiales</taxon>
        <taxon>Thyridiaceae</taxon>
        <taxon>Thyridium</taxon>
    </lineage>
</organism>
<dbReference type="Pfam" id="PF08228">
    <property type="entry name" value="RNase_P_pop3"/>
    <property type="match status" value="1"/>
</dbReference>
<feature type="compositionally biased region" description="Polar residues" evidence="1">
    <location>
        <begin position="76"/>
        <end position="86"/>
    </location>
</feature>
<comment type="caution">
    <text evidence="2">The sequence shown here is derived from an EMBL/GenBank/DDBJ whole genome shotgun (WGS) entry which is preliminary data.</text>
</comment>
<dbReference type="GO" id="GO:0000171">
    <property type="term" value="F:ribonuclease MRP activity"/>
    <property type="evidence" value="ECO:0007669"/>
    <property type="project" value="TreeGrafter"/>
</dbReference>
<dbReference type="InParanoid" id="A0A507BBZ5"/>
<dbReference type="InterPro" id="IPR013241">
    <property type="entry name" value="RNase_P_Pop3"/>
</dbReference>
<evidence type="ECO:0000313" key="2">
    <source>
        <dbReference type="EMBL" id="TPX14368.1"/>
    </source>
</evidence>
<feature type="region of interest" description="Disordered" evidence="1">
    <location>
        <begin position="76"/>
        <end position="95"/>
    </location>
</feature>
<dbReference type="Proteomes" id="UP000319257">
    <property type="component" value="Unassembled WGS sequence"/>
</dbReference>
<evidence type="ECO:0000256" key="1">
    <source>
        <dbReference type="SAM" id="MobiDB-lite"/>
    </source>
</evidence>
<feature type="compositionally biased region" description="Polar residues" evidence="1">
    <location>
        <begin position="1"/>
        <end position="17"/>
    </location>
</feature>
<dbReference type="PANTHER" id="PTHR28272:SF1">
    <property type="entry name" value="RIBONUCLEASES P_MRP PROTEIN SUBUNIT POP3"/>
    <property type="match status" value="1"/>
</dbReference>
<protein>
    <submittedName>
        <fullName evidence="2">Uncharacterized protein</fullName>
    </submittedName>
</protein>
<accession>A0A507BBZ5</accession>
<dbReference type="GO" id="GO:0005829">
    <property type="term" value="C:cytosol"/>
    <property type="evidence" value="ECO:0007669"/>
    <property type="project" value="TreeGrafter"/>
</dbReference>
<dbReference type="GO" id="GO:0006364">
    <property type="term" value="P:rRNA processing"/>
    <property type="evidence" value="ECO:0007669"/>
    <property type="project" value="InterPro"/>
</dbReference>
<feature type="compositionally biased region" description="Basic residues" evidence="1">
    <location>
        <begin position="32"/>
        <end position="44"/>
    </location>
</feature>
<dbReference type="GeneID" id="41973011"/>
<dbReference type="GO" id="GO:0000172">
    <property type="term" value="C:ribonuclease MRP complex"/>
    <property type="evidence" value="ECO:0007669"/>
    <property type="project" value="TreeGrafter"/>
</dbReference>
<reference evidence="2 3" key="1">
    <citation type="submission" date="2019-06" db="EMBL/GenBank/DDBJ databases">
        <title>Draft genome sequence of the filamentous fungus Phialemoniopsis curvata isolated from diesel fuel.</title>
        <authorList>
            <person name="Varaljay V.A."/>
            <person name="Lyon W.J."/>
            <person name="Crouch A.L."/>
            <person name="Drake C.E."/>
            <person name="Hollomon J.M."/>
            <person name="Nadeau L.J."/>
            <person name="Nunn H.S."/>
            <person name="Stevenson B.S."/>
            <person name="Bojanowski C.L."/>
            <person name="Crookes-Goodson W.J."/>
        </authorList>
    </citation>
    <scope>NUCLEOTIDE SEQUENCE [LARGE SCALE GENOMIC DNA]</scope>
    <source>
        <strain evidence="2 3">D216</strain>
    </source>
</reference>
<dbReference type="AlphaFoldDB" id="A0A507BBZ5"/>